<accession>A0ABV1HHJ3</accession>
<evidence type="ECO:0000256" key="1">
    <source>
        <dbReference type="ARBA" id="ARBA00006611"/>
    </source>
</evidence>
<dbReference type="InterPro" id="IPR050921">
    <property type="entry name" value="T4SS_GSP_E_ATPase"/>
</dbReference>
<dbReference type="CDD" id="cd01130">
    <property type="entry name" value="VirB11-like_ATPase"/>
    <property type="match status" value="1"/>
</dbReference>
<dbReference type="InterPro" id="IPR027417">
    <property type="entry name" value="P-loop_NTPase"/>
</dbReference>
<dbReference type="PANTHER" id="PTHR30486">
    <property type="entry name" value="TWITCHING MOTILITY PROTEIN PILT"/>
    <property type="match status" value="1"/>
</dbReference>
<gene>
    <name evidence="3" type="ORF">WMO41_01085</name>
</gene>
<dbReference type="Gene3D" id="3.40.50.300">
    <property type="entry name" value="P-loop containing nucleotide triphosphate hydrolases"/>
    <property type="match status" value="1"/>
</dbReference>
<feature type="domain" description="PH" evidence="2">
    <location>
        <begin position="1"/>
        <end position="17"/>
    </location>
</feature>
<dbReference type="InterPro" id="IPR003593">
    <property type="entry name" value="AAA+_ATPase"/>
</dbReference>
<proteinExistence type="inferred from homology"/>
<comment type="similarity">
    <text evidence="1">Belongs to the GSP E family.</text>
</comment>
<comment type="caution">
    <text evidence="3">The sequence shown here is derived from an EMBL/GenBank/DDBJ whole genome shotgun (WGS) entry which is preliminary data.</text>
</comment>
<dbReference type="RefSeq" id="WP_349228224.1">
    <property type="nucleotide sequence ID" value="NZ_JBBMFJ010000001.1"/>
</dbReference>
<dbReference type="Gene3D" id="3.30.450.380">
    <property type="match status" value="1"/>
</dbReference>
<dbReference type="PANTHER" id="PTHR30486:SF15">
    <property type="entry name" value="TYPE II_IV SECRETION SYSTEM ATPASE"/>
    <property type="match status" value="1"/>
</dbReference>
<organism evidence="3 4">
    <name type="scientific">Ventrimonas faecis</name>
    <dbReference type="NCBI Taxonomy" id="3133170"/>
    <lineage>
        <taxon>Bacteria</taxon>
        <taxon>Bacillati</taxon>
        <taxon>Bacillota</taxon>
        <taxon>Clostridia</taxon>
        <taxon>Lachnospirales</taxon>
        <taxon>Lachnospiraceae</taxon>
        <taxon>Ventrimonas</taxon>
    </lineage>
</organism>
<sequence>MIEDMQQWIRQIREIVSNRLDLTRNISDDEIREVISDIVMEQSRQQYMSLNEKKTLMEGVFNSMRGLDVLQPLVDDPSITEIMINGPHNVFVEQNGRLYKKDVSFGTNEKLENVILNIVSKVNRTVNEANPIVDARLLDGSRVNVVLPPIALDGPTVTIRKFPEDPMTMEKLISYGSITPEVAELLDRMVRAKYNIFISGGTGSGKTTFLNALSNYIPKDERVITIEDSAELQIKGVANLVRMETRNANMEGKGEVTIRDLIRSSLRMRPERIVVGEVRGAEALDMLQAMNTGHDGSLSTGHSNSTKDMLSRLETMVISGNNIPIDAIRQQIASAIDIIIQLSRLRDKSRRTLEITEVVDYVDGKFILNPLYKFVEHGEDKNGRIIGGLERTENPMKNTYKFHMAGLSDKV</sequence>
<evidence type="ECO:0000313" key="4">
    <source>
        <dbReference type="Proteomes" id="UP001437460"/>
    </source>
</evidence>
<dbReference type="Proteomes" id="UP001437460">
    <property type="component" value="Unassembled WGS sequence"/>
</dbReference>
<dbReference type="InterPro" id="IPR001849">
    <property type="entry name" value="PH_domain"/>
</dbReference>
<dbReference type="PROSITE" id="PS50003">
    <property type="entry name" value="PH_DOMAIN"/>
    <property type="match status" value="1"/>
</dbReference>
<name>A0ABV1HHJ3_9FIRM</name>
<dbReference type="SUPFAM" id="SSF52540">
    <property type="entry name" value="P-loop containing nucleoside triphosphate hydrolases"/>
    <property type="match status" value="1"/>
</dbReference>
<dbReference type="EMBL" id="JBBMFJ010000001">
    <property type="protein sequence ID" value="MEQ2561784.1"/>
    <property type="molecule type" value="Genomic_DNA"/>
</dbReference>
<dbReference type="SMART" id="SM00382">
    <property type="entry name" value="AAA"/>
    <property type="match status" value="1"/>
</dbReference>
<keyword evidence="4" id="KW-1185">Reference proteome</keyword>
<reference evidence="3 4" key="1">
    <citation type="submission" date="2024-03" db="EMBL/GenBank/DDBJ databases">
        <title>Human intestinal bacterial collection.</title>
        <authorList>
            <person name="Pauvert C."/>
            <person name="Hitch T.C.A."/>
            <person name="Clavel T."/>
        </authorList>
    </citation>
    <scope>NUCLEOTIDE SEQUENCE [LARGE SCALE GENOMIC DNA]</scope>
    <source>
        <strain evidence="3 4">CLA-AP-H27</strain>
    </source>
</reference>
<evidence type="ECO:0000259" key="2">
    <source>
        <dbReference type="PROSITE" id="PS50003"/>
    </source>
</evidence>
<dbReference type="InterPro" id="IPR001482">
    <property type="entry name" value="T2SS/T4SS_dom"/>
</dbReference>
<dbReference type="Pfam" id="PF00437">
    <property type="entry name" value="T2SSE"/>
    <property type="match status" value="1"/>
</dbReference>
<protein>
    <submittedName>
        <fullName evidence="3">CpaF family protein</fullName>
    </submittedName>
</protein>
<evidence type="ECO:0000313" key="3">
    <source>
        <dbReference type="EMBL" id="MEQ2561784.1"/>
    </source>
</evidence>